<evidence type="ECO:0000256" key="1">
    <source>
        <dbReference type="ARBA" id="ARBA00022723"/>
    </source>
</evidence>
<feature type="region of interest" description="Disordered" evidence="2">
    <location>
        <begin position="1"/>
        <end position="22"/>
    </location>
</feature>
<dbReference type="PANTHER" id="PTHR35848">
    <property type="entry name" value="OXALATE-BINDING PROTEIN"/>
    <property type="match status" value="1"/>
</dbReference>
<keyword evidence="5" id="KW-1185">Reference proteome</keyword>
<dbReference type="GO" id="GO:0046872">
    <property type="term" value="F:metal ion binding"/>
    <property type="evidence" value="ECO:0007669"/>
    <property type="project" value="UniProtKB-KW"/>
</dbReference>
<dbReference type="Pfam" id="PF07883">
    <property type="entry name" value="Cupin_2"/>
    <property type="match status" value="1"/>
</dbReference>
<feature type="domain" description="Cupin type-2" evidence="3">
    <location>
        <begin position="46"/>
        <end position="117"/>
    </location>
</feature>
<proteinExistence type="predicted"/>
<dbReference type="InterPro" id="IPR011051">
    <property type="entry name" value="RmlC_Cupin_sf"/>
</dbReference>
<dbReference type="InterPro" id="IPR051610">
    <property type="entry name" value="GPI/OXD"/>
</dbReference>
<sequence length="154" mass="16957">MPKIDLARVPERKGTGYPAPFDRPSRDRIRQRIGDAGGLTGFGVNLTRLPPGNWSSQRHWHSHDDEFVFVLEGEVTLIEDAGETVLRAGACAAFPKNSGDGHHLVNRSDRDAVYLEIGGRVAEDVTICSDIDMMSTNADGRFVHKDGTPYPERA</sequence>
<dbReference type="SUPFAM" id="SSF51182">
    <property type="entry name" value="RmlC-like cupins"/>
    <property type="match status" value="1"/>
</dbReference>
<name>A0A5C6TS94_9SPHN</name>
<protein>
    <submittedName>
        <fullName evidence="4">Cupin domain-containing protein</fullName>
    </submittedName>
</protein>
<comment type="caution">
    <text evidence="4">The sequence shown here is derived from an EMBL/GenBank/DDBJ whole genome shotgun (WGS) entry which is preliminary data.</text>
</comment>
<dbReference type="Gene3D" id="2.60.120.10">
    <property type="entry name" value="Jelly Rolls"/>
    <property type="match status" value="1"/>
</dbReference>
<dbReference type="RefSeq" id="WP_147042629.1">
    <property type="nucleotide sequence ID" value="NZ_BAABIR010000005.1"/>
</dbReference>
<accession>A0A5C6TS94</accession>
<dbReference type="EMBL" id="VOQQ01000001">
    <property type="protein sequence ID" value="TXC63217.1"/>
    <property type="molecule type" value="Genomic_DNA"/>
</dbReference>
<feature type="compositionally biased region" description="Basic and acidic residues" evidence="2">
    <location>
        <begin position="1"/>
        <end position="14"/>
    </location>
</feature>
<dbReference type="AlphaFoldDB" id="A0A5C6TS94"/>
<organism evidence="4 5">
    <name type="scientific">Allosphingosinicella ginsenosidimutans</name>
    <dbReference type="NCBI Taxonomy" id="1176539"/>
    <lineage>
        <taxon>Bacteria</taxon>
        <taxon>Pseudomonadati</taxon>
        <taxon>Pseudomonadota</taxon>
        <taxon>Alphaproteobacteria</taxon>
        <taxon>Sphingomonadales</taxon>
        <taxon>Sphingomonadaceae</taxon>
        <taxon>Allosphingosinicella</taxon>
    </lineage>
</organism>
<gene>
    <name evidence="4" type="ORF">FRZ32_05800</name>
</gene>
<evidence type="ECO:0000313" key="5">
    <source>
        <dbReference type="Proteomes" id="UP000321249"/>
    </source>
</evidence>
<reference evidence="4 5" key="1">
    <citation type="journal article" date="2015" name="J. Microbiol.">
        <title>Sphingosinicella ginsenosidimutans sp. nov., with ginsenoside converting activity.</title>
        <authorList>
            <person name="Kim J.K."/>
            <person name="Kang M.S."/>
            <person name="Park S.C."/>
            <person name="Kim K.M."/>
            <person name="Choi K."/>
            <person name="Yoon M.H."/>
            <person name="Im W.T."/>
        </authorList>
    </citation>
    <scope>NUCLEOTIDE SEQUENCE [LARGE SCALE GENOMIC DNA]</scope>
    <source>
        <strain evidence="4 5">BS-11</strain>
    </source>
</reference>
<keyword evidence="1" id="KW-0479">Metal-binding</keyword>
<evidence type="ECO:0000256" key="2">
    <source>
        <dbReference type="SAM" id="MobiDB-lite"/>
    </source>
</evidence>
<dbReference type="InterPro" id="IPR013096">
    <property type="entry name" value="Cupin_2"/>
</dbReference>
<dbReference type="CDD" id="cd02224">
    <property type="entry name" value="cupin_SPO2919-like"/>
    <property type="match status" value="1"/>
</dbReference>
<dbReference type="PANTHER" id="PTHR35848:SF9">
    <property type="entry name" value="SLL1358 PROTEIN"/>
    <property type="match status" value="1"/>
</dbReference>
<dbReference type="Proteomes" id="UP000321249">
    <property type="component" value="Unassembled WGS sequence"/>
</dbReference>
<dbReference type="InterPro" id="IPR014710">
    <property type="entry name" value="RmlC-like_jellyroll"/>
</dbReference>
<evidence type="ECO:0000259" key="3">
    <source>
        <dbReference type="Pfam" id="PF07883"/>
    </source>
</evidence>
<dbReference type="OrthoDB" id="5290459at2"/>
<evidence type="ECO:0000313" key="4">
    <source>
        <dbReference type="EMBL" id="TXC63217.1"/>
    </source>
</evidence>